<sequence>MIRKVKFAHQPHHKMILELDGQDAELIIQSIYMNMHRAKLTNQRYRMEQLDYILRYIKNSKQEFHREWKSHIFENTERFGSD</sequence>
<gene>
    <name evidence="1" type="ORF">J2S11_003974</name>
</gene>
<organism evidence="1 2">
    <name type="scientific">Caldalkalibacillus horti</name>
    <dbReference type="NCBI Taxonomy" id="77523"/>
    <lineage>
        <taxon>Bacteria</taxon>
        <taxon>Bacillati</taxon>
        <taxon>Bacillota</taxon>
        <taxon>Bacilli</taxon>
        <taxon>Bacillales</taxon>
        <taxon>Bacillaceae</taxon>
        <taxon>Caldalkalibacillus</taxon>
    </lineage>
</organism>
<evidence type="ECO:0000313" key="2">
    <source>
        <dbReference type="Proteomes" id="UP001235840"/>
    </source>
</evidence>
<name>A0ABT9W490_9BACI</name>
<proteinExistence type="predicted"/>
<dbReference type="Proteomes" id="UP001235840">
    <property type="component" value="Unassembled WGS sequence"/>
</dbReference>
<comment type="caution">
    <text evidence="1">The sequence shown here is derived from an EMBL/GenBank/DDBJ whole genome shotgun (WGS) entry which is preliminary data.</text>
</comment>
<dbReference type="EMBL" id="JAUSTY010000023">
    <property type="protein sequence ID" value="MDQ0168044.1"/>
    <property type="molecule type" value="Genomic_DNA"/>
</dbReference>
<evidence type="ECO:0000313" key="1">
    <source>
        <dbReference type="EMBL" id="MDQ0168044.1"/>
    </source>
</evidence>
<protein>
    <submittedName>
        <fullName evidence="1">Thioredoxin/glutaredoxin</fullName>
    </submittedName>
</protein>
<reference evidence="1 2" key="1">
    <citation type="submission" date="2023-07" db="EMBL/GenBank/DDBJ databases">
        <title>Genomic Encyclopedia of Type Strains, Phase IV (KMG-IV): sequencing the most valuable type-strain genomes for metagenomic binning, comparative biology and taxonomic classification.</title>
        <authorList>
            <person name="Goeker M."/>
        </authorList>
    </citation>
    <scope>NUCLEOTIDE SEQUENCE [LARGE SCALE GENOMIC DNA]</scope>
    <source>
        <strain evidence="1 2">DSM 12751</strain>
    </source>
</reference>
<accession>A0ABT9W490</accession>
<keyword evidence="2" id="KW-1185">Reference proteome</keyword>
<dbReference type="RefSeq" id="WP_307397475.1">
    <property type="nucleotide sequence ID" value="NZ_BAAADK010000015.1"/>
</dbReference>